<proteinExistence type="predicted"/>
<evidence type="ECO:0000256" key="2">
    <source>
        <dbReference type="ARBA" id="ARBA00023136"/>
    </source>
</evidence>
<dbReference type="PANTHER" id="PTHR10316">
    <property type="entry name" value="MEMBRANE ASSOCIATED GUANYLATE KINASE-RELATED"/>
    <property type="match status" value="1"/>
</dbReference>
<dbReference type="Proteomes" id="UP000050640">
    <property type="component" value="Unplaced"/>
</dbReference>
<dbReference type="SUPFAM" id="SSF52540">
    <property type="entry name" value="P-loop containing nucleoside triphosphate hydrolases"/>
    <property type="match status" value="1"/>
</dbReference>
<dbReference type="PANTHER" id="PTHR10316:SF40">
    <property type="entry name" value="LD27118P"/>
    <property type="match status" value="1"/>
</dbReference>
<dbReference type="PROSITE" id="PS00856">
    <property type="entry name" value="GUANYLATE_KINASE_1"/>
    <property type="match status" value="1"/>
</dbReference>
<dbReference type="Pfam" id="PF00625">
    <property type="entry name" value="Guanylate_kin"/>
    <property type="match status" value="1"/>
</dbReference>
<dbReference type="GO" id="GO:0005737">
    <property type="term" value="C:cytoplasm"/>
    <property type="evidence" value="ECO:0007669"/>
    <property type="project" value="TreeGrafter"/>
</dbReference>
<organism evidence="4 5">
    <name type="scientific">Elaeophora elaphi</name>
    <dbReference type="NCBI Taxonomy" id="1147741"/>
    <lineage>
        <taxon>Eukaryota</taxon>
        <taxon>Metazoa</taxon>
        <taxon>Ecdysozoa</taxon>
        <taxon>Nematoda</taxon>
        <taxon>Chromadorea</taxon>
        <taxon>Rhabditida</taxon>
        <taxon>Spirurina</taxon>
        <taxon>Spiruromorpha</taxon>
        <taxon>Filarioidea</taxon>
        <taxon>Onchocercidae</taxon>
        <taxon>Elaeophora</taxon>
    </lineage>
</organism>
<dbReference type="AlphaFoldDB" id="A0A0R3S6D7"/>
<dbReference type="WBParaSite" id="EEL_0001035901-mRNA-1">
    <property type="protein sequence ID" value="EEL_0001035901-mRNA-1"/>
    <property type="gene ID" value="EEL_0001035901"/>
</dbReference>
<dbReference type="PROSITE" id="PS50052">
    <property type="entry name" value="GUANYLATE_KINASE_2"/>
    <property type="match status" value="1"/>
</dbReference>
<reference evidence="5" key="1">
    <citation type="submission" date="2017-02" db="UniProtKB">
        <authorList>
            <consortium name="WormBaseParasite"/>
        </authorList>
    </citation>
    <scope>IDENTIFICATION</scope>
</reference>
<accession>A0A0R3S6D7</accession>
<dbReference type="InterPro" id="IPR027417">
    <property type="entry name" value="P-loop_NTPase"/>
</dbReference>
<evidence type="ECO:0000313" key="4">
    <source>
        <dbReference type="Proteomes" id="UP000050640"/>
    </source>
</evidence>
<dbReference type="SUPFAM" id="SSF50156">
    <property type="entry name" value="PDZ domain-like"/>
    <property type="match status" value="1"/>
</dbReference>
<protein>
    <submittedName>
        <fullName evidence="5">Guanylate kinase-like domain-containing protein</fullName>
    </submittedName>
</protein>
<evidence type="ECO:0000259" key="3">
    <source>
        <dbReference type="PROSITE" id="PS50052"/>
    </source>
</evidence>
<dbReference type="STRING" id="1147741.A0A0R3S6D7"/>
<dbReference type="GO" id="GO:0016020">
    <property type="term" value="C:membrane"/>
    <property type="evidence" value="ECO:0007669"/>
    <property type="project" value="UniProtKB-SubCell"/>
</dbReference>
<dbReference type="InterPro" id="IPR036034">
    <property type="entry name" value="PDZ_sf"/>
</dbReference>
<sequence length="237" mass="26970">MSSRKVLISKQASQDNEDIDLVALEKSLNSINVIRKTSHTSISDGSDKKCNLLETISRTVQISCQPPLIPFTIQGGSEEGCLILVELVLHPDLLNALATDDIILSINERKVSGMLSRDVRRLLESLFAVNESFYMEIVNKDSIPSSITEILAGEDYPELQIVIRNNVYQKTVPYTTRQPRNGEIDGVHYKFVDVPTFRQLRDSNQLLEHGHYQGFTNFPKFYFHIFSHPFLFSHTRT</sequence>
<comment type="subcellular location">
    <subcellularLocation>
        <location evidence="1">Membrane</location>
        <topology evidence="1">Peripheral membrane protein</topology>
    </subcellularLocation>
</comment>
<dbReference type="GO" id="GO:0007165">
    <property type="term" value="P:signal transduction"/>
    <property type="evidence" value="ECO:0007669"/>
    <property type="project" value="TreeGrafter"/>
</dbReference>
<dbReference type="InterPro" id="IPR020590">
    <property type="entry name" value="Guanylate_kinase_CS"/>
</dbReference>
<dbReference type="InterPro" id="IPR008145">
    <property type="entry name" value="GK/Ca_channel_bsu"/>
</dbReference>
<dbReference type="InterPro" id="IPR008144">
    <property type="entry name" value="Guanylate_kin-like_dom"/>
</dbReference>
<dbReference type="Gene3D" id="3.40.50.300">
    <property type="entry name" value="P-loop containing nucleotide triphosphate hydrolases"/>
    <property type="match status" value="1"/>
</dbReference>
<evidence type="ECO:0000256" key="1">
    <source>
        <dbReference type="ARBA" id="ARBA00004170"/>
    </source>
</evidence>
<name>A0A0R3S6D7_9BILA</name>
<keyword evidence="4" id="KW-1185">Reference proteome</keyword>
<evidence type="ECO:0000313" key="5">
    <source>
        <dbReference type="WBParaSite" id="EEL_0001035901-mRNA-1"/>
    </source>
</evidence>
<keyword evidence="2" id="KW-0472">Membrane</keyword>
<feature type="domain" description="Guanylate kinase-like" evidence="3">
    <location>
        <begin position="154"/>
        <end position="237"/>
    </location>
</feature>